<name>D5SIM4_STRCL</name>
<keyword evidence="2" id="KW-0614">Plasmid</keyword>
<dbReference type="OrthoDB" id="9962056at2"/>
<accession>D5SIM4</accession>
<dbReference type="AlphaFoldDB" id="D5SIM4"/>
<feature type="chain" id="PRO_5003076143" description="Peptidase inhibitor family I36" evidence="1">
    <location>
        <begin position="30"/>
        <end position="140"/>
    </location>
</feature>
<evidence type="ECO:0008006" key="4">
    <source>
        <dbReference type="Google" id="ProtNLM"/>
    </source>
</evidence>
<dbReference type="Proteomes" id="UP000002357">
    <property type="component" value="Plasmid pSCL4"/>
</dbReference>
<sequence>MTARRIRSRAAVLAAVLTAAFTCAGTTTAQPPPPPQLNPPGIHILNEEVEYGPGCPGGWLCVFETSDYRYASFALLPGVDVADVSRLRNRWVKPYDRFQSWSNNTLLTYCAYPNPGFFGPETTLAPGASANLTFKSFRVC</sequence>
<feature type="signal peptide" evidence="1">
    <location>
        <begin position="1"/>
        <end position="29"/>
    </location>
</feature>
<dbReference type="RefSeq" id="WP_003963007.1">
    <property type="nucleotide sequence ID" value="NZ_CM000914.1"/>
</dbReference>
<protein>
    <recommendedName>
        <fullName evidence="4">Peptidase inhibitor family I36</fullName>
    </recommendedName>
</protein>
<evidence type="ECO:0000256" key="1">
    <source>
        <dbReference type="SAM" id="SignalP"/>
    </source>
</evidence>
<geneLocation type="plasmid" evidence="2 3">
    <name>pSCL4</name>
</geneLocation>
<keyword evidence="1" id="KW-0732">Signal</keyword>
<evidence type="ECO:0000313" key="2">
    <source>
        <dbReference type="EMBL" id="EFG03767.2"/>
    </source>
</evidence>
<keyword evidence="3" id="KW-1185">Reference proteome</keyword>
<dbReference type="GeneID" id="93733469"/>
<reference evidence="2 3" key="1">
    <citation type="journal article" date="2010" name="Genome Biol. Evol.">
        <title>The sequence of a 1.8-mb bacterial linear plasmid reveals a rich evolutionary reservoir of secondary metabolic pathways.</title>
        <authorList>
            <person name="Medema M.H."/>
            <person name="Trefzer A."/>
            <person name="Kovalchuk A."/>
            <person name="van den Berg M."/>
            <person name="Mueller U."/>
            <person name="Heijne W."/>
            <person name="Wu L."/>
            <person name="Alam M.T."/>
            <person name="Ronning C.M."/>
            <person name="Nierman W.C."/>
            <person name="Bovenberg R.A.L."/>
            <person name="Breitling R."/>
            <person name="Takano E."/>
        </authorList>
    </citation>
    <scope>NUCLEOTIDE SEQUENCE [LARGE SCALE GENOMIC DNA]</scope>
    <source>
        <strain evidence="3">ATCC 27064 / DSM 738 / JCM 4710 / NBRC 13307 / NCIMB 12785 / NRRL 3585 / VKM Ac-602</strain>
        <plasmid evidence="2">pSCL4</plasmid>
    </source>
</reference>
<evidence type="ECO:0000313" key="3">
    <source>
        <dbReference type="Proteomes" id="UP000002357"/>
    </source>
</evidence>
<proteinExistence type="predicted"/>
<gene>
    <name evidence="2" type="ORF">SCLAV_p0276</name>
</gene>
<organism evidence="2 3">
    <name type="scientific">Streptomyces clavuligerus</name>
    <dbReference type="NCBI Taxonomy" id="1901"/>
    <lineage>
        <taxon>Bacteria</taxon>
        <taxon>Bacillati</taxon>
        <taxon>Actinomycetota</taxon>
        <taxon>Actinomycetes</taxon>
        <taxon>Kitasatosporales</taxon>
        <taxon>Streptomycetaceae</taxon>
        <taxon>Streptomyces</taxon>
    </lineage>
</organism>
<dbReference type="EMBL" id="CM000914">
    <property type="protein sequence ID" value="EFG03767.2"/>
    <property type="molecule type" value="Genomic_DNA"/>
</dbReference>